<dbReference type="InterPro" id="IPR012495">
    <property type="entry name" value="TadE-like_dom"/>
</dbReference>
<proteinExistence type="predicted"/>
<dbReference type="STRING" id="1612624.ADU59_26705"/>
<dbReference type="OrthoDB" id="7356451at2"/>
<dbReference type="Proteomes" id="UP000093111">
    <property type="component" value="Unassembled WGS sequence"/>
</dbReference>
<evidence type="ECO:0000313" key="4">
    <source>
        <dbReference type="Proteomes" id="UP000093111"/>
    </source>
</evidence>
<dbReference type="RefSeq" id="WP_068958377.1">
    <property type="nucleotide sequence ID" value="NZ_LGLV01000020.1"/>
</dbReference>
<evidence type="ECO:0000313" key="3">
    <source>
        <dbReference type="EMBL" id="OBZ92342.1"/>
    </source>
</evidence>
<gene>
    <name evidence="3" type="ORF">ADU59_26705</name>
</gene>
<reference evidence="3 4" key="1">
    <citation type="journal article" date="2016" name="Syst. Appl. Microbiol.">
        <title>Pararhizobium polonicum sp. nov. isolated from tumors on stone fruit rootstocks.</title>
        <authorList>
            <person name="Pulawska J."/>
            <person name="Kuzmanovic N."/>
            <person name="Willems A."/>
            <person name="Pothier J.F."/>
        </authorList>
    </citation>
    <scope>NUCLEOTIDE SEQUENCE [LARGE SCALE GENOMIC DNA]</scope>
    <source>
        <strain evidence="3 4">F5.1</strain>
    </source>
</reference>
<keyword evidence="4" id="KW-1185">Reference proteome</keyword>
<organism evidence="3 4">
    <name type="scientific">Pararhizobium polonicum</name>
    <dbReference type="NCBI Taxonomy" id="1612624"/>
    <lineage>
        <taxon>Bacteria</taxon>
        <taxon>Pseudomonadati</taxon>
        <taxon>Pseudomonadota</taxon>
        <taxon>Alphaproteobacteria</taxon>
        <taxon>Hyphomicrobiales</taxon>
        <taxon>Rhizobiaceae</taxon>
        <taxon>Rhizobium/Agrobacterium group</taxon>
        <taxon>Pararhizobium</taxon>
    </lineage>
</organism>
<comment type="caution">
    <text evidence="3">The sequence shown here is derived from an EMBL/GenBank/DDBJ whole genome shotgun (WGS) entry which is preliminary data.</text>
</comment>
<sequence>MSLLTRMRRNVEGTAALEFALVAPLFFMTIFTMIGYGIYLSASYSVQQIAADTARTAVAGLSSVERKSLSNTYIQSSKLDYAFINKSKLNVDVKDDASNLNQFTVTVAYDSSDLPIWNLFAFALPDKVIRRYATIRLGGI</sequence>
<evidence type="ECO:0000256" key="1">
    <source>
        <dbReference type="SAM" id="Phobius"/>
    </source>
</evidence>
<dbReference type="EMBL" id="LGLV01000020">
    <property type="protein sequence ID" value="OBZ92342.1"/>
    <property type="molecule type" value="Genomic_DNA"/>
</dbReference>
<protein>
    <recommendedName>
        <fullName evidence="2">TadE-like domain-containing protein</fullName>
    </recommendedName>
</protein>
<keyword evidence="1" id="KW-1133">Transmembrane helix</keyword>
<name>A0A1C7NTM8_9HYPH</name>
<keyword evidence="1" id="KW-0812">Transmembrane</keyword>
<evidence type="ECO:0000259" key="2">
    <source>
        <dbReference type="Pfam" id="PF07811"/>
    </source>
</evidence>
<keyword evidence="1" id="KW-0472">Membrane</keyword>
<dbReference type="AlphaFoldDB" id="A0A1C7NTM8"/>
<accession>A0A1C7NTM8</accession>
<feature type="transmembrane region" description="Helical" evidence="1">
    <location>
        <begin position="21"/>
        <end position="39"/>
    </location>
</feature>
<dbReference type="Pfam" id="PF07811">
    <property type="entry name" value="TadE"/>
    <property type="match status" value="1"/>
</dbReference>
<feature type="domain" description="TadE-like" evidence="2">
    <location>
        <begin position="13"/>
        <end position="55"/>
    </location>
</feature>
<dbReference type="PATRIC" id="fig|1612624.7.peg.3069"/>